<sequence length="141" mass="15454">MGIEMKGKVTVKVPKAEGLPEGCDSYAFVYMVKDTLGIPKPKCMCKIDKVKNESNPQYDFDSGEKGVKDDYRCVKIVVKESKFGPNTKLGEVEIPCEEIVDQKVVSGAYPLECGGTLYVEVVYEEGSAGIFGEFETTSDSD</sequence>
<accession>A0A7S1ERR1</accession>
<dbReference type="Pfam" id="PF00168">
    <property type="entry name" value="C2"/>
    <property type="match status" value="1"/>
</dbReference>
<dbReference type="SUPFAM" id="SSF49562">
    <property type="entry name" value="C2 domain (Calcium/lipid-binding domain, CaLB)"/>
    <property type="match status" value="1"/>
</dbReference>
<name>A0A7S1ERR1_9RHOD</name>
<dbReference type="InterPro" id="IPR035892">
    <property type="entry name" value="C2_domain_sf"/>
</dbReference>
<dbReference type="AlphaFoldDB" id="A0A7S1ERR1"/>
<evidence type="ECO:0000313" key="2">
    <source>
        <dbReference type="EMBL" id="CAD8820250.1"/>
    </source>
</evidence>
<organism evidence="2">
    <name type="scientific">Timspurckia oligopyrenoides</name>
    <dbReference type="NCBI Taxonomy" id="708627"/>
    <lineage>
        <taxon>Eukaryota</taxon>
        <taxon>Rhodophyta</taxon>
        <taxon>Bangiophyceae</taxon>
        <taxon>Porphyridiales</taxon>
        <taxon>Porphyridiaceae</taxon>
        <taxon>Timspurckia</taxon>
    </lineage>
</organism>
<dbReference type="InterPro" id="IPR000008">
    <property type="entry name" value="C2_dom"/>
</dbReference>
<dbReference type="Gene3D" id="2.60.40.150">
    <property type="entry name" value="C2 domain"/>
    <property type="match status" value="1"/>
</dbReference>
<feature type="domain" description="C2" evidence="1">
    <location>
        <begin position="8"/>
        <end position="108"/>
    </location>
</feature>
<dbReference type="EMBL" id="HBFP01006507">
    <property type="protein sequence ID" value="CAD8820250.1"/>
    <property type="molecule type" value="Transcribed_RNA"/>
</dbReference>
<reference evidence="2" key="1">
    <citation type="submission" date="2021-01" db="EMBL/GenBank/DDBJ databases">
        <authorList>
            <person name="Corre E."/>
            <person name="Pelletier E."/>
            <person name="Niang G."/>
            <person name="Scheremetjew M."/>
            <person name="Finn R."/>
            <person name="Kale V."/>
            <person name="Holt S."/>
            <person name="Cochrane G."/>
            <person name="Meng A."/>
            <person name="Brown T."/>
            <person name="Cohen L."/>
        </authorList>
    </citation>
    <scope>NUCLEOTIDE SEQUENCE</scope>
    <source>
        <strain evidence="2">CCMP3278</strain>
    </source>
</reference>
<proteinExistence type="predicted"/>
<dbReference type="SMART" id="SM00239">
    <property type="entry name" value="C2"/>
    <property type="match status" value="1"/>
</dbReference>
<evidence type="ECO:0000259" key="1">
    <source>
        <dbReference type="SMART" id="SM00239"/>
    </source>
</evidence>
<protein>
    <recommendedName>
        <fullName evidence="1">C2 domain-containing protein</fullName>
    </recommendedName>
</protein>
<gene>
    <name evidence="2" type="ORF">TOLI1172_LOCUS4641</name>
</gene>